<keyword evidence="6" id="KW-0732">Signal</keyword>
<feature type="domain" description="SUN" evidence="7">
    <location>
        <begin position="192"/>
        <end position="411"/>
    </location>
</feature>
<evidence type="ECO:0000256" key="4">
    <source>
        <dbReference type="ARBA" id="ARBA00023136"/>
    </source>
</evidence>
<sequence>MAYRRMTSQSAVICLLIVGHYMSANSSPSPSPSEPSVEPQVVTNASDDNAVPNTGADSSSVPSMPITGSADELSKTANTSSGSDGQNGGDHSAPVVNDSKQPVIDPNRLPDIPVVELPSVPTPAPPNEMLSFEEWRKKIAEKAVHQQLRQQQQQQQQQNGQLSAGVKATGAQGGGGGQQLGSQASGATGTGQTSPEVVNGGVPLKSKPMASPKRTRNFASHECGAKIVDSNPESESVLRILNEQTDEYMLNPCKAKIWFVVELILNEQTDEYMLNPCKAKIWFVVELCETVQPNHIELANFELYSSVPKEFNIQASDHYPTRDWSSLGMHISSARRAVRATLCLDANQLTAAGVEEEESPIAEEMLGGEESAHNLFGTARDAVFNIVRKAAQALNGCLTTDINFRNKRQQLYSLMISQYLSHGWKPIMDDWAAAPVSNAIDSSVPAFNSASIVDTGATFARSTPSSTSVMASHVLSGDSNDVQQLSTDDTAKGEPTVQTLSNDSSSSESSKSPPVTAEDILPIVSTNNETNGGSDESVNNITTGEGSVATSGTQINGQQVVATNGQNTAPVNGQPLNGNNNGNGYISNGATIGQTKESVVIRLSNRIKALEVNLSLSSQYLEQLSQRYRKQMEEMQKAFNITISKLNDTNIRAAERL</sequence>
<keyword evidence="3" id="KW-1133">Transmembrane helix</keyword>
<evidence type="ECO:0000256" key="3">
    <source>
        <dbReference type="ARBA" id="ARBA00022989"/>
    </source>
</evidence>
<dbReference type="EMBL" id="CAJPIZ010000590">
    <property type="protein sequence ID" value="CAG2101818.1"/>
    <property type="molecule type" value="Genomic_DNA"/>
</dbReference>
<dbReference type="PANTHER" id="PTHR12953:SF0">
    <property type="entry name" value="SUN DOMAIN-CONTAINING OSSIFICATION FACTOR"/>
    <property type="match status" value="1"/>
</dbReference>
<dbReference type="PANTHER" id="PTHR12953">
    <property type="entry name" value="MEMBRANE PROTEIN CH1 RELATED"/>
    <property type="match status" value="1"/>
</dbReference>
<gene>
    <name evidence="8" type="ORF">OSB1V03_LOCUS1859</name>
</gene>
<feature type="compositionally biased region" description="Polar residues" evidence="5">
    <location>
        <begin position="41"/>
        <end position="62"/>
    </location>
</feature>
<dbReference type="Pfam" id="PF07738">
    <property type="entry name" value="Sad1_UNC"/>
    <property type="match status" value="1"/>
</dbReference>
<comment type="subcellular location">
    <subcellularLocation>
        <location evidence="1">Endomembrane system</location>
    </subcellularLocation>
</comment>
<dbReference type="InterPro" id="IPR012919">
    <property type="entry name" value="SUN_dom"/>
</dbReference>
<feature type="compositionally biased region" description="Polar residues" evidence="5">
    <location>
        <begin position="478"/>
        <end position="488"/>
    </location>
</feature>
<feature type="chain" id="PRO_5035593128" description="SUN domain-containing protein" evidence="6">
    <location>
        <begin position="27"/>
        <end position="657"/>
    </location>
</feature>
<dbReference type="Proteomes" id="UP000759131">
    <property type="component" value="Unassembled WGS sequence"/>
</dbReference>
<dbReference type="InterPro" id="IPR045120">
    <property type="entry name" value="Suco/Slp1-like"/>
</dbReference>
<dbReference type="GO" id="GO:0012505">
    <property type="term" value="C:endomembrane system"/>
    <property type="evidence" value="ECO:0007669"/>
    <property type="project" value="UniProtKB-SubCell"/>
</dbReference>
<evidence type="ECO:0000313" key="9">
    <source>
        <dbReference type="Proteomes" id="UP000759131"/>
    </source>
</evidence>
<dbReference type="GO" id="GO:0005737">
    <property type="term" value="C:cytoplasm"/>
    <property type="evidence" value="ECO:0007669"/>
    <property type="project" value="TreeGrafter"/>
</dbReference>
<name>A0A7R9PVH9_9ACAR</name>
<feature type="region of interest" description="Disordered" evidence="5">
    <location>
        <begin position="24"/>
        <end position="111"/>
    </location>
</feature>
<feature type="region of interest" description="Disordered" evidence="5">
    <location>
        <begin position="143"/>
        <end position="214"/>
    </location>
</feature>
<proteinExistence type="predicted"/>
<keyword evidence="4" id="KW-0472">Membrane</keyword>
<dbReference type="GO" id="GO:0016020">
    <property type="term" value="C:membrane"/>
    <property type="evidence" value="ECO:0007669"/>
    <property type="project" value="InterPro"/>
</dbReference>
<evidence type="ECO:0000259" key="7">
    <source>
        <dbReference type="PROSITE" id="PS51469"/>
    </source>
</evidence>
<evidence type="ECO:0000256" key="6">
    <source>
        <dbReference type="SAM" id="SignalP"/>
    </source>
</evidence>
<evidence type="ECO:0000256" key="5">
    <source>
        <dbReference type="SAM" id="MobiDB-lite"/>
    </source>
</evidence>
<protein>
    <recommendedName>
        <fullName evidence="7">SUN domain-containing protein</fullName>
    </recommendedName>
</protein>
<feature type="compositionally biased region" description="Polar residues" evidence="5">
    <location>
        <begin position="524"/>
        <end position="551"/>
    </location>
</feature>
<evidence type="ECO:0000256" key="1">
    <source>
        <dbReference type="ARBA" id="ARBA00004308"/>
    </source>
</evidence>
<reference evidence="8" key="1">
    <citation type="submission" date="2020-11" db="EMBL/GenBank/DDBJ databases">
        <authorList>
            <person name="Tran Van P."/>
        </authorList>
    </citation>
    <scope>NUCLEOTIDE SEQUENCE</scope>
</reference>
<dbReference type="PROSITE" id="PS51469">
    <property type="entry name" value="SUN"/>
    <property type="match status" value="1"/>
</dbReference>
<organism evidence="8">
    <name type="scientific">Medioppia subpectinata</name>
    <dbReference type="NCBI Taxonomy" id="1979941"/>
    <lineage>
        <taxon>Eukaryota</taxon>
        <taxon>Metazoa</taxon>
        <taxon>Ecdysozoa</taxon>
        <taxon>Arthropoda</taxon>
        <taxon>Chelicerata</taxon>
        <taxon>Arachnida</taxon>
        <taxon>Acari</taxon>
        <taxon>Acariformes</taxon>
        <taxon>Sarcoptiformes</taxon>
        <taxon>Oribatida</taxon>
        <taxon>Brachypylina</taxon>
        <taxon>Oppioidea</taxon>
        <taxon>Oppiidae</taxon>
        <taxon>Medioppia</taxon>
    </lineage>
</organism>
<evidence type="ECO:0000256" key="2">
    <source>
        <dbReference type="ARBA" id="ARBA00022692"/>
    </source>
</evidence>
<dbReference type="OrthoDB" id="266334at2759"/>
<feature type="compositionally biased region" description="Polar residues" evidence="5">
    <location>
        <begin position="75"/>
        <end position="84"/>
    </location>
</feature>
<feature type="signal peptide" evidence="6">
    <location>
        <begin position="1"/>
        <end position="26"/>
    </location>
</feature>
<keyword evidence="9" id="KW-1185">Reference proteome</keyword>
<dbReference type="GO" id="GO:0034975">
    <property type="term" value="P:protein folding in endoplasmic reticulum"/>
    <property type="evidence" value="ECO:0007669"/>
    <property type="project" value="TreeGrafter"/>
</dbReference>
<evidence type="ECO:0000313" key="8">
    <source>
        <dbReference type="EMBL" id="CAD7621388.1"/>
    </source>
</evidence>
<feature type="region of interest" description="Disordered" evidence="5">
    <location>
        <begin position="478"/>
        <end position="551"/>
    </location>
</feature>
<dbReference type="AlphaFoldDB" id="A0A7R9PVH9"/>
<keyword evidence="2" id="KW-0812">Transmembrane</keyword>
<accession>A0A7R9PVH9</accession>
<feature type="compositionally biased region" description="Low complexity" evidence="5">
    <location>
        <begin position="146"/>
        <end position="161"/>
    </location>
</feature>
<dbReference type="EMBL" id="OC855165">
    <property type="protein sequence ID" value="CAD7621388.1"/>
    <property type="molecule type" value="Genomic_DNA"/>
</dbReference>
<feature type="compositionally biased region" description="Low complexity" evidence="5">
    <location>
        <begin position="501"/>
        <end position="512"/>
    </location>
</feature>